<comment type="caution">
    <text evidence="3">The sequence shown here is derived from an EMBL/GenBank/DDBJ whole genome shotgun (WGS) entry which is preliminary data.</text>
</comment>
<evidence type="ECO:0000256" key="2">
    <source>
        <dbReference type="SAM" id="Phobius"/>
    </source>
</evidence>
<reference evidence="3 4" key="1">
    <citation type="journal article" date="2021" name="MBio">
        <title>A New Model Trypanosomatid, Novymonas esmeraldas: Genomic Perception of Its 'Candidatus Pandoraea novymonadis' Endosymbiont.</title>
        <authorList>
            <person name="Zakharova A."/>
            <person name="Saura A."/>
            <person name="Butenko A."/>
            <person name="Podesvova L."/>
            <person name="Warmusova S."/>
            <person name="Kostygov A.Y."/>
            <person name="Nenarokova A."/>
            <person name="Lukes J."/>
            <person name="Opperdoes F.R."/>
            <person name="Yurchenko V."/>
        </authorList>
    </citation>
    <scope>NUCLEOTIDE SEQUENCE [LARGE SCALE GENOMIC DNA]</scope>
    <source>
        <strain evidence="3 4">E262AT.01</strain>
    </source>
</reference>
<dbReference type="AlphaFoldDB" id="A0AAW0ERB7"/>
<dbReference type="EMBL" id="JAECZO010000067">
    <property type="protein sequence ID" value="KAK7196042.1"/>
    <property type="molecule type" value="Genomic_DNA"/>
</dbReference>
<evidence type="ECO:0000256" key="1">
    <source>
        <dbReference type="SAM" id="MobiDB-lite"/>
    </source>
</evidence>
<gene>
    <name evidence="3" type="ORF">NESM_000537900</name>
</gene>
<feature type="region of interest" description="Disordered" evidence="1">
    <location>
        <begin position="334"/>
        <end position="376"/>
    </location>
</feature>
<name>A0AAW0ERB7_9TRYP</name>
<organism evidence="3 4">
    <name type="scientific">Novymonas esmeraldas</name>
    <dbReference type="NCBI Taxonomy" id="1808958"/>
    <lineage>
        <taxon>Eukaryota</taxon>
        <taxon>Discoba</taxon>
        <taxon>Euglenozoa</taxon>
        <taxon>Kinetoplastea</taxon>
        <taxon>Metakinetoplastina</taxon>
        <taxon>Trypanosomatida</taxon>
        <taxon>Trypanosomatidae</taxon>
        <taxon>Novymonas</taxon>
    </lineage>
</organism>
<dbReference type="Proteomes" id="UP001430356">
    <property type="component" value="Unassembled WGS sequence"/>
</dbReference>
<accession>A0AAW0ERB7</accession>
<keyword evidence="2" id="KW-0472">Membrane</keyword>
<keyword evidence="2" id="KW-0812">Transmembrane</keyword>
<proteinExistence type="predicted"/>
<protein>
    <recommendedName>
        <fullName evidence="5">Transmembrane protein</fullName>
    </recommendedName>
</protein>
<evidence type="ECO:0000313" key="3">
    <source>
        <dbReference type="EMBL" id="KAK7196042.1"/>
    </source>
</evidence>
<keyword evidence="4" id="KW-1185">Reference proteome</keyword>
<sequence length="426" mass="48064">MRRRCGGGAYPRAVVWRDSPTTVSPSLRAARLPTAAAFMMTTAASAHCTARRHKSFAARVHDMTVMRLGSAYAPNKYTSKDVSGGPRAGVGHDPVYANYYHKKLLGPLQRKMSSTPDDFLNVDESRKWMDAVNAAKVLAIKEDELPTLTKEVLEERFTAAYRTRVNAEQEEAVVATEVLIDFLDSTAHQKKSRQHHRKFLDRARAEVDAQLTHQRQERSTALMWWFGIAMTGACVIVLFVAYSRLNVTRKDVTDIGTKTSEYFLMTFLQPKNTEPKPDYNTRYFNTPTAMELDERSGRFNKKFLSADEVRQAERAAAYAEQEDADTLKLFNDEQERGARERQSSEARNSRVAVLRREELDTESAPPTPSRPGGGRTAFEELSVREFSNLLASNFGGGSRFQRITDETSSRAELLRGTRERTRSDDG</sequence>
<feature type="compositionally biased region" description="Basic and acidic residues" evidence="1">
    <location>
        <begin position="334"/>
        <end position="358"/>
    </location>
</feature>
<evidence type="ECO:0000313" key="4">
    <source>
        <dbReference type="Proteomes" id="UP001430356"/>
    </source>
</evidence>
<keyword evidence="2" id="KW-1133">Transmembrane helix</keyword>
<evidence type="ECO:0008006" key="5">
    <source>
        <dbReference type="Google" id="ProtNLM"/>
    </source>
</evidence>
<feature type="transmembrane region" description="Helical" evidence="2">
    <location>
        <begin position="222"/>
        <end position="242"/>
    </location>
</feature>